<sequence length="802" mass="85621">MKRYLCVVLPSWSADRVLRRLRRTASKQLERAADRRGSAPGQAPCILLTARRAGGSAVAPTVARCCAVAAAAGVRPGTSLAQARGLLFGRPIHVEPHDAQADRAGLAVLARAAERYSSCVGTEGADGLVLEIGGSERLFGGERTLVHTALRWLDGLGLEARAGVASTIGCAWGLARFAPASRAQDAAHRTNGTDTRPDASPSYARAAPGAEATALGPLPVAALRLDADVVEALAELGVERVEQFMALPRWELPARFHVGRGSGGRGRAQRASTHSESTFGEHAHDALSPSDGRAVTALERLDQALGRQPETLRRVRAPLRPRVERQFAGPVRDRAALGFALRLMLDELVEQLAARGLGTAQLVVELWPSDAPADAPPKRLVRHTSRAGRDARHLWSLLDVEIERAPIGFGVERVALEARALREQRGEQSTLAGTASGASDPHRHPAADDRDFAELVDAFVTRLGPRAVFAAEAFEDPRPECAFRVRPPTAPPRAAHVPRRPRPTRLFTEPRPVEVELDPAADRPRAFTEGHRRHRILRCFALERFALPWWPGAPRSVVDTALGRLATGVDLLDVRAYRDSFRVLDEDGRWSWLVRARIVTARVAMAPDVTARDMTVHDMTVHDMTVHDVRGRDVTVREVNGREVNAREVNAREVNGRPDAEFDASGSRGRDPNVTDPRTAHSNGGAPGRSASDSTARNGSSANGGAPNGVAPNGSAPSRLTSNASASIGASANGTAANVTSWSGTTANGTTAKDTTANGTASNGTTASGIRSNSTEPSAANSPSDDGYDVVAERWFLHGEWA</sequence>
<feature type="compositionally biased region" description="Polar residues" evidence="2">
    <location>
        <begin position="770"/>
        <end position="784"/>
    </location>
</feature>
<feature type="region of interest" description="Disordered" evidence="2">
    <location>
        <begin position="259"/>
        <end position="289"/>
    </location>
</feature>
<reference evidence="3 4" key="1">
    <citation type="submission" date="2019-02" db="EMBL/GenBank/DDBJ databases">
        <title>Deep-cultivation of Planctomycetes and their phenomic and genomic characterization uncovers novel biology.</title>
        <authorList>
            <person name="Wiegand S."/>
            <person name="Jogler M."/>
            <person name="Boedeker C."/>
            <person name="Pinto D."/>
            <person name="Vollmers J."/>
            <person name="Rivas-Marin E."/>
            <person name="Kohn T."/>
            <person name="Peeters S.H."/>
            <person name="Heuer A."/>
            <person name="Rast P."/>
            <person name="Oberbeckmann S."/>
            <person name="Bunk B."/>
            <person name="Jeske O."/>
            <person name="Meyerdierks A."/>
            <person name="Storesund J.E."/>
            <person name="Kallscheuer N."/>
            <person name="Luecker S."/>
            <person name="Lage O.M."/>
            <person name="Pohl T."/>
            <person name="Merkel B.J."/>
            <person name="Hornburger P."/>
            <person name="Mueller R.-W."/>
            <person name="Bruemmer F."/>
            <person name="Labrenz M."/>
            <person name="Spormann A.M."/>
            <person name="Op den Camp H."/>
            <person name="Overmann J."/>
            <person name="Amann R."/>
            <person name="Jetten M.S.M."/>
            <person name="Mascher T."/>
            <person name="Medema M.H."/>
            <person name="Devos D.P."/>
            <person name="Kaster A.-K."/>
            <person name="Ovreas L."/>
            <person name="Rohde M."/>
            <person name="Galperin M.Y."/>
            <person name="Jogler C."/>
        </authorList>
    </citation>
    <scope>NUCLEOTIDE SEQUENCE [LARGE SCALE GENOMIC DNA]</scope>
    <source>
        <strain evidence="3 4">Pla163</strain>
    </source>
</reference>
<dbReference type="SUPFAM" id="SSF56672">
    <property type="entry name" value="DNA/RNA polymerases"/>
    <property type="match status" value="1"/>
</dbReference>
<dbReference type="EMBL" id="CP036290">
    <property type="protein sequence ID" value="QDU85113.1"/>
    <property type="molecule type" value="Genomic_DNA"/>
</dbReference>
<dbReference type="InterPro" id="IPR050356">
    <property type="entry name" value="SulA_CellDiv_inhibitor"/>
</dbReference>
<evidence type="ECO:0000256" key="2">
    <source>
        <dbReference type="SAM" id="MobiDB-lite"/>
    </source>
</evidence>
<feature type="region of interest" description="Disordered" evidence="2">
    <location>
        <begin position="736"/>
        <end position="788"/>
    </location>
</feature>
<feature type="compositionally biased region" description="Low complexity" evidence="2">
    <location>
        <begin position="484"/>
        <end position="495"/>
    </location>
</feature>
<dbReference type="PANTHER" id="PTHR35369">
    <property type="entry name" value="BLR3025 PROTEIN-RELATED"/>
    <property type="match status" value="1"/>
</dbReference>
<evidence type="ECO:0000313" key="3">
    <source>
        <dbReference type="EMBL" id="QDU85113.1"/>
    </source>
</evidence>
<dbReference type="CDD" id="cd03468">
    <property type="entry name" value="PolY_like"/>
    <property type="match status" value="1"/>
</dbReference>
<dbReference type="PANTHER" id="PTHR35369:SF2">
    <property type="entry name" value="BLR3025 PROTEIN"/>
    <property type="match status" value="1"/>
</dbReference>
<accession>A0A518D0U8</accession>
<keyword evidence="1" id="KW-0227">DNA damage</keyword>
<dbReference type="InterPro" id="IPR043502">
    <property type="entry name" value="DNA/RNA_pol_sf"/>
</dbReference>
<name>A0A518D0U8_9BACT</name>
<feature type="region of interest" description="Disordered" evidence="2">
    <location>
        <begin position="424"/>
        <end position="447"/>
    </location>
</feature>
<feature type="compositionally biased region" description="Low complexity" evidence="2">
    <location>
        <begin position="736"/>
        <end position="769"/>
    </location>
</feature>
<feature type="region of interest" description="Disordered" evidence="2">
    <location>
        <begin position="483"/>
        <end position="506"/>
    </location>
</feature>
<organism evidence="3 4">
    <name type="scientific">Rohdeia mirabilis</name>
    <dbReference type="NCBI Taxonomy" id="2528008"/>
    <lineage>
        <taxon>Bacteria</taxon>
        <taxon>Pseudomonadati</taxon>
        <taxon>Planctomycetota</taxon>
        <taxon>Planctomycetia</taxon>
        <taxon>Planctomycetia incertae sedis</taxon>
        <taxon>Rohdeia</taxon>
    </lineage>
</organism>
<gene>
    <name evidence="3" type="ORF">Pla163_22380</name>
</gene>
<protein>
    <recommendedName>
        <fullName evidence="5">UmuC domain-containing protein</fullName>
    </recommendedName>
</protein>
<feature type="compositionally biased region" description="Basic and acidic residues" evidence="2">
    <location>
        <begin position="647"/>
        <end position="660"/>
    </location>
</feature>
<feature type="compositionally biased region" description="Polar residues" evidence="2">
    <location>
        <begin position="427"/>
        <end position="437"/>
    </location>
</feature>
<feature type="compositionally biased region" description="Low complexity" evidence="2">
    <location>
        <begin position="698"/>
        <end position="722"/>
    </location>
</feature>
<feature type="region of interest" description="Disordered" evidence="2">
    <location>
        <begin position="647"/>
        <end position="722"/>
    </location>
</feature>
<keyword evidence="4" id="KW-1185">Reference proteome</keyword>
<dbReference type="Proteomes" id="UP000319342">
    <property type="component" value="Chromosome"/>
</dbReference>
<proteinExistence type="predicted"/>
<evidence type="ECO:0000313" key="4">
    <source>
        <dbReference type="Proteomes" id="UP000319342"/>
    </source>
</evidence>
<dbReference type="AlphaFoldDB" id="A0A518D0U8"/>
<dbReference type="OrthoDB" id="9788640at2"/>
<evidence type="ECO:0008006" key="5">
    <source>
        <dbReference type="Google" id="ProtNLM"/>
    </source>
</evidence>
<dbReference type="RefSeq" id="WP_145187864.1">
    <property type="nucleotide sequence ID" value="NZ_CP036290.1"/>
</dbReference>
<dbReference type="GO" id="GO:0006281">
    <property type="term" value="P:DNA repair"/>
    <property type="evidence" value="ECO:0007669"/>
    <property type="project" value="TreeGrafter"/>
</dbReference>
<feature type="region of interest" description="Disordered" evidence="2">
    <location>
        <begin position="183"/>
        <end position="208"/>
    </location>
</feature>
<evidence type="ECO:0000256" key="1">
    <source>
        <dbReference type="ARBA" id="ARBA00022763"/>
    </source>
</evidence>